<feature type="domain" description="FecR N-terminal" evidence="3">
    <location>
        <begin position="13"/>
        <end position="59"/>
    </location>
</feature>
<dbReference type="PANTHER" id="PTHR30273">
    <property type="entry name" value="PERIPLASMIC SIGNAL SENSOR AND SIGMA FACTOR ACTIVATOR FECR-RELATED"/>
    <property type="match status" value="1"/>
</dbReference>
<proteinExistence type="predicted"/>
<feature type="transmembrane region" description="Helical" evidence="1">
    <location>
        <begin position="94"/>
        <end position="114"/>
    </location>
</feature>
<feature type="domain" description="FecR protein" evidence="2">
    <location>
        <begin position="140"/>
        <end position="229"/>
    </location>
</feature>
<keyword evidence="6" id="KW-1185">Reference proteome</keyword>
<dbReference type="Pfam" id="PF04773">
    <property type="entry name" value="FecR"/>
    <property type="match status" value="1"/>
</dbReference>
<dbReference type="InterPro" id="IPR032508">
    <property type="entry name" value="FecR_C"/>
</dbReference>
<accession>A0ABU1BFS2</accession>
<dbReference type="InterPro" id="IPR012373">
    <property type="entry name" value="Ferrdict_sens_TM"/>
</dbReference>
<evidence type="ECO:0000259" key="4">
    <source>
        <dbReference type="Pfam" id="PF16344"/>
    </source>
</evidence>
<dbReference type="EMBL" id="JAVIFY010000014">
    <property type="protein sequence ID" value="MDQ9093336.1"/>
    <property type="molecule type" value="Genomic_DNA"/>
</dbReference>
<dbReference type="PIRSF" id="PIRSF018266">
    <property type="entry name" value="FecR"/>
    <property type="match status" value="1"/>
</dbReference>
<reference evidence="5 6" key="1">
    <citation type="submission" date="2023-08" db="EMBL/GenBank/DDBJ databases">
        <title>Pseudoalteromonas haloplanktis LL1 genome.</title>
        <authorList>
            <person name="Wu S."/>
        </authorList>
    </citation>
    <scope>NUCLEOTIDE SEQUENCE [LARGE SCALE GENOMIC DNA]</scope>
    <source>
        <strain evidence="5 6">LL1</strain>
    </source>
</reference>
<dbReference type="InterPro" id="IPR032623">
    <property type="entry name" value="FecR_N"/>
</dbReference>
<gene>
    <name evidence="5" type="ORF">RC083_17290</name>
</gene>
<evidence type="ECO:0000313" key="5">
    <source>
        <dbReference type="EMBL" id="MDQ9093336.1"/>
    </source>
</evidence>
<evidence type="ECO:0000256" key="1">
    <source>
        <dbReference type="SAM" id="Phobius"/>
    </source>
</evidence>
<comment type="caution">
    <text evidence="5">The sequence shown here is derived from an EMBL/GenBank/DDBJ whole genome shotgun (WGS) entry which is preliminary data.</text>
</comment>
<organism evidence="5 6">
    <name type="scientific">Pseudoalteromonas haloplanktis</name>
    <name type="common">Alteromonas haloplanktis</name>
    <dbReference type="NCBI Taxonomy" id="228"/>
    <lineage>
        <taxon>Bacteria</taxon>
        <taxon>Pseudomonadati</taxon>
        <taxon>Pseudomonadota</taxon>
        <taxon>Gammaproteobacteria</taxon>
        <taxon>Alteromonadales</taxon>
        <taxon>Pseudoalteromonadaceae</taxon>
        <taxon>Pseudoalteromonas</taxon>
    </lineage>
</organism>
<dbReference type="Pfam" id="PF16344">
    <property type="entry name" value="FecR_C"/>
    <property type="match status" value="1"/>
</dbReference>
<dbReference type="Gene3D" id="3.55.50.30">
    <property type="match status" value="1"/>
</dbReference>
<sequence length="342" mass="38677">MNPSPDDLAIIEEQAADWLLLLEEQQLSVSNCQHYPIELQDWLAQSDLHREIFQKMQQLWQVSTQLDSDYVAQQLGQLPATNDINKRAEKRSRLGYFALAAAFFLLSFTVFINVEQPSNKAVTVANNSAAMTNVQNQFFRTTINEHRTITLADNSRVDLGANSQLAVRYSNSSRELTLYQGEALFSVAKDKQRPFIVRHQQSQVEALGTVFNVRANPDSIRVDVLEGIVSLAQQQVIKLSQGQAAQVTQSGTITRSKAQGENLIMDWQQGRLVYQNARLGDVLNDVARYSEIKITLRSQQLSQYTYNGSLFTSEIDSWLHSLDKIYPITVTKQGKEYTLTVN</sequence>
<protein>
    <submittedName>
        <fullName evidence="5">FecR domain-containing protein</fullName>
    </submittedName>
</protein>
<evidence type="ECO:0000259" key="2">
    <source>
        <dbReference type="Pfam" id="PF04773"/>
    </source>
</evidence>
<dbReference type="PANTHER" id="PTHR30273:SF2">
    <property type="entry name" value="PROTEIN FECR"/>
    <property type="match status" value="1"/>
</dbReference>
<dbReference type="Gene3D" id="2.60.120.1440">
    <property type="match status" value="1"/>
</dbReference>
<name>A0ABU1BFS2_PSEHA</name>
<dbReference type="Pfam" id="PF16220">
    <property type="entry name" value="DUF4880"/>
    <property type="match status" value="1"/>
</dbReference>
<keyword evidence="1" id="KW-1133">Transmembrane helix</keyword>
<evidence type="ECO:0000259" key="3">
    <source>
        <dbReference type="Pfam" id="PF16220"/>
    </source>
</evidence>
<evidence type="ECO:0000313" key="6">
    <source>
        <dbReference type="Proteomes" id="UP001226574"/>
    </source>
</evidence>
<keyword evidence="1" id="KW-0812">Transmembrane</keyword>
<keyword evidence="1" id="KW-0472">Membrane</keyword>
<feature type="domain" description="Protein FecR C-terminal" evidence="4">
    <location>
        <begin position="271"/>
        <end position="338"/>
    </location>
</feature>
<dbReference type="RefSeq" id="WP_244389739.1">
    <property type="nucleotide sequence ID" value="NZ_JAVIFY010000014.1"/>
</dbReference>
<dbReference type="Proteomes" id="UP001226574">
    <property type="component" value="Unassembled WGS sequence"/>
</dbReference>
<dbReference type="InterPro" id="IPR006860">
    <property type="entry name" value="FecR"/>
</dbReference>